<proteinExistence type="predicted"/>
<protein>
    <submittedName>
        <fullName evidence="1">Uncharacterized protein</fullName>
    </submittedName>
</protein>
<dbReference type="GeneID" id="35798643"/>
<dbReference type="EMBL" id="AGIZ01000008">
    <property type="protein sequence ID" value="EHC12134.1"/>
    <property type="molecule type" value="Genomic_DNA"/>
</dbReference>
<evidence type="ECO:0000313" key="2">
    <source>
        <dbReference type="Proteomes" id="UP000004344"/>
    </source>
</evidence>
<dbReference type="PANTHER" id="PTHR43423">
    <property type="entry name" value="ABC TRANSPORTER I FAMILY MEMBER 17"/>
    <property type="match status" value="1"/>
</dbReference>
<dbReference type="InterPro" id="IPR027417">
    <property type="entry name" value="P-loop_NTPase"/>
</dbReference>
<reference evidence="1 2" key="1">
    <citation type="submission" date="2011-09" db="EMBL/GenBank/DDBJ databases">
        <title>The draft genome of Fischerella sp. JSC-11.</title>
        <authorList>
            <consortium name="US DOE Joint Genome Institute (JGI-PGF)"/>
            <person name="Lucas S."/>
            <person name="Han J."/>
            <person name="Lapidus A."/>
            <person name="Cheng J.-F."/>
            <person name="Goodwin L."/>
            <person name="Pitluck S."/>
            <person name="Peters L."/>
            <person name="Land M.L."/>
            <person name="Hauser L."/>
            <person name="Sarkisova S."/>
            <person name="Bryant D.A."/>
            <person name="Brown I."/>
            <person name="Woyke T.J."/>
        </authorList>
    </citation>
    <scope>NUCLEOTIDE SEQUENCE [LARGE SCALE GENOMIC DNA]</scope>
    <source>
        <strain evidence="1 2">JSC-11</strain>
    </source>
</reference>
<sequence>MIPQCRIRGQIRVGNLEVLHSKTNAIALRRQVGMIFQKPNPFPLSIGKNLELPLQEHGIRERHQIKDVGLWDEVKDRLQASALALSAIANQVALFWVQEGVGKLTNPVLSLSENNNLIQILRL</sequence>
<dbReference type="PATRIC" id="fig|741277.3.peg.2353"/>
<name>G6FV79_9CYAN</name>
<evidence type="ECO:0000313" key="1">
    <source>
        <dbReference type="EMBL" id="EHC12134.1"/>
    </source>
</evidence>
<dbReference type="Proteomes" id="UP000004344">
    <property type="component" value="Unassembled WGS sequence"/>
</dbReference>
<dbReference type="RefSeq" id="WP_009457515.1">
    <property type="nucleotide sequence ID" value="NZ_AGIZ01000008.1"/>
</dbReference>
<gene>
    <name evidence="1" type="ORF">FJSC11DRAFT_2776</name>
</gene>
<dbReference type="AlphaFoldDB" id="G6FV79"/>
<dbReference type="PANTHER" id="PTHR43423:SF1">
    <property type="entry name" value="ABC TRANSPORTER I FAMILY MEMBER 17"/>
    <property type="match status" value="1"/>
</dbReference>
<accession>G6FV79</accession>
<comment type="caution">
    <text evidence="1">The sequence shown here is derived from an EMBL/GenBank/DDBJ whole genome shotgun (WGS) entry which is preliminary data.</text>
</comment>
<dbReference type="Gene3D" id="3.40.50.300">
    <property type="entry name" value="P-loop containing nucleotide triphosphate hydrolases"/>
    <property type="match status" value="1"/>
</dbReference>
<organism evidence="1 2">
    <name type="scientific">Fischerella thermalis JSC-11</name>
    <dbReference type="NCBI Taxonomy" id="741277"/>
    <lineage>
        <taxon>Bacteria</taxon>
        <taxon>Bacillati</taxon>
        <taxon>Cyanobacteriota</taxon>
        <taxon>Cyanophyceae</taxon>
        <taxon>Nostocales</taxon>
        <taxon>Hapalosiphonaceae</taxon>
        <taxon>Fischerella</taxon>
    </lineage>
</organism>
<keyword evidence="2" id="KW-1185">Reference proteome</keyword>